<keyword evidence="1" id="KW-0732">Signal</keyword>
<evidence type="ECO:0000256" key="1">
    <source>
        <dbReference type="SAM" id="SignalP"/>
    </source>
</evidence>
<feature type="non-terminal residue" evidence="2">
    <location>
        <position position="89"/>
    </location>
</feature>
<protein>
    <submittedName>
        <fullName evidence="2">Putative secreted protein</fullName>
    </submittedName>
</protein>
<reference evidence="2" key="1">
    <citation type="journal article" date="2014" name="PLoS Negl. Trop. Dis.">
        <title>An updated insight into the Sialotranscriptome of Triatoma infestans: developmental stage and geographic variations.</title>
        <authorList>
            <person name="Schwarz A."/>
            <person name="Medrano-Mercado N."/>
            <person name="Schaub G.A."/>
            <person name="Struchiner C.J."/>
            <person name="Bargues M.D."/>
            <person name="Levy M.Z."/>
            <person name="Ribeiro J.M."/>
        </authorList>
    </citation>
    <scope>NUCLEOTIDE SEQUENCE</scope>
    <source>
        <strain evidence="2">Chile</strain>
        <tissue evidence="2">Salivary glands</tissue>
    </source>
</reference>
<name>A0A023EWT5_TRIIF</name>
<dbReference type="AlphaFoldDB" id="A0A023EWT5"/>
<accession>A0A023EWT5</accession>
<proteinExistence type="evidence at transcript level"/>
<feature type="chain" id="PRO_5001514527" evidence="1">
    <location>
        <begin position="22"/>
        <end position="89"/>
    </location>
</feature>
<organism evidence="2">
    <name type="scientific">Triatoma infestans</name>
    <name type="common">Assassin bug</name>
    <dbReference type="NCBI Taxonomy" id="30076"/>
    <lineage>
        <taxon>Eukaryota</taxon>
        <taxon>Metazoa</taxon>
        <taxon>Ecdysozoa</taxon>
        <taxon>Arthropoda</taxon>
        <taxon>Hexapoda</taxon>
        <taxon>Insecta</taxon>
        <taxon>Pterygota</taxon>
        <taxon>Neoptera</taxon>
        <taxon>Paraneoptera</taxon>
        <taxon>Hemiptera</taxon>
        <taxon>Heteroptera</taxon>
        <taxon>Panheteroptera</taxon>
        <taxon>Cimicomorpha</taxon>
        <taxon>Reduviidae</taxon>
        <taxon>Triatominae</taxon>
        <taxon>Triatoma</taxon>
    </lineage>
</organism>
<evidence type="ECO:0000313" key="2">
    <source>
        <dbReference type="EMBL" id="JAC13598.1"/>
    </source>
</evidence>
<feature type="signal peptide" evidence="1">
    <location>
        <begin position="1"/>
        <end position="21"/>
    </location>
</feature>
<dbReference type="EMBL" id="GBBI01005114">
    <property type="protein sequence ID" value="JAC13598.1"/>
    <property type="molecule type" value="mRNA"/>
</dbReference>
<sequence length="89" mass="9706">MIKFRLIVILHVFSVIMMVEPLNSSPSLSIRNKLVMTSTATGQIQGEVIVQSPPLFVRGPPKGFPLIRQRRSASVNATTAVTESSADLK</sequence>